<accession>A0ABV9P3J7</accession>
<proteinExistence type="predicted"/>
<dbReference type="PROSITE" id="PS51257">
    <property type="entry name" value="PROKAR_LIPOPROTEIN"/>
    <property type="match status" value="1"/>
</dbReference>
<evidence type="ECO:0008006" key="3">
    <source>
        <dbReference type="Google" id="ProtNLM"/>
    </source>
</evidence>
<gene>
    <name evidence="1" type="ORF">ACFO3U_00500</name>
</gene>
<name>A0ABV9P3J7_9FLAO</name>
<comment type="caution">
    <text evidence="1">The sequence shown here is derived from an EMBL/GenBank/DDBJ whole genome shotgun (WGS) entry which is preliminary data.</text>
</comment>
<dbReference type="RefSeq" id="WP_379737390.1">
    <property type="nucleotide sequence ID" value="NZ_JBHSGW010000001.1"/>
</dbReference>
<sequence length="153" mass="17433">MKISVVFILFSIVSCSSSKEVSPNLSDNIESVYYQKWMAGVQGGGSGINFHVNLNLPLEENSKLEKVQFDVYEVAFEKISETEYIAKINTHQNDLILDENPEKEYGNEASKLNLKPNEANLIFRVNKKVVIKNIQNVKEKSMIAYPSMERQKN</sequence>
<evidence type="ECO:0000313" key="2">
    <source>
        <dbReference type="Proteomes" id="UP001595885"/>
    </source>
</evidence>
<evidence type="ECO:0000313" key="1">
    <source>
        <dbReference type="EMBL" id="MFC4738464.1"/>
    </source>
</evidence>
<dbReference type="Proteomes" id="UP001595885">
    <property type="component" value="Unassembled WGS sequence"/>
</dbReference>
<reference evidence="2" key="1">
    <citation type="journal article" date="2019" name="Int. J. Syst. Evol. Microbiol.">
        <title>The Global Catalogue of Microorganisms (GCM) 10K type strain sequencing project: providing services to taxonomists for standard genome sequencing and annotation.</title>
        <authorList>
            <consortium name="The Broad Institute Genomics Platform"/>
            <consortium name="The Broad Institute Genome Sequencing Center for Infectious Disease"/>
            <person name="Wu L."/>
            <person name="Ma J."/>
        </authorList>
    </citation>
    <scope>NUCLEOTIDE SEQUENCE [LARGE SCALE GENOMIC DNA]</scope>
    <source>
        <strain evidence="2">CCUG 50349</strain>
    </source>
</reference>
<dbReference type="EMBL" id="JBHSGW010000001">
    <property type="protein sequence ID" value="MFC4738464.1"/>
    <property type="molecule type" value="Genomic_DNA"/>
</dbReference>
<protein>
    <recommendedName>
        <fullName evidence="3">Lipoprotein</fullName>
    </recommendedName>
</protein>
<keyword evidence="2" id="KW-1185">Reference proteome</keyword>
<organism evidence="1 2">
    <name type="scientific">Flavobacterium ponti</name>
    <dbReference type="NCBI Taxonomy" id="665133"/>
    <lineage>
        <taxon>Bacteria</taxon>
        <taxon>Pseudomonadati</taxon>
        <taxon>Bacteroidota</taxon>
        <taxon>Flavobacteriia</taxon>
        <taxon>Flavobacteriales</taxon>
        <taxon>Flavobacteriaceae</taxon>
        <taxon>Flavobacterium</taxon>
    </lineage>
</organism>